<proteinExistence type="predicted"/>
<reference evidence="1 2" key="1">
    <citation type="journal article" date="2022" name="Nat. Plants">
        <title>Genomes of leafy and leafless Platanthera orchids illuminate the evolution of mycoheterotrophy.</title>
        <authorList>
            <person name="Li M.H."/>
            <person name="Liu K.W."/>
            <person name="Li Z."/>
            <person name="Lu H.C."/>
            <person name="Ye Q.L."/>
            <person name="Zhang D."/>
            <person name="Wang J.Y."/>
            <person name="Li Y.F."/>
            <person name="Zhong Z.M."/>
            <person name="Liu X."/>
            <person name="Yu X."/>
            <person name="Liu D.K."/>
            <person name="Tu X.D."/>
            <person name="Liu B."/>
            <person name="Hao Y."/>
            <person name="Liao X.Y."/>
            <person name="Jiang Y.T."/>
            <person name="Sun W.H."/>
            <person name="Chen J."/>
            <person name="Chen Y.Q."/>
            <person name="Ai Y."/>
            <person name="Zhai J.W."/>
            <person name="Wu S.S."/>
            <person name="Zhou Z."/>
            <person name="Hsiao Y.Y."/>
            <person name="Wu W.L."/>
            <person name="Chen Y.Y."/>
            <person name="Lin Y.F."/>
            <person name="Hsu J.L."/>
            <person name="Li C.Y."/>
            <person name="Wang Z.W."/>
            <person name="Zhao X."/>
            <person name="Zhong W.Y."/>
            <person name="Ma X.K."/>
            <person name="Ma L."/>
            <person name="Huang J."/>
            <person name="Chen G.Z."/>
            <person name="Huang M.Z."/>
            <person name="Huang L."/>
            <person name="Peng D.H."/>
            <person name="Luo Y.B."/>
            <person name="Zou S.Q."/>
            <person name="Chen S.P."/>
            <person name="Lan S."/>
            <person name="Tsai W.C."/>
            <person name="Van de Peer Y."/>
            <person name="Liu Z.J."/>
        </authorList>
    </citation>
    <scope>NUCLEOTIDE SEQUENCE [LARGE SCALE GENOMIC DNA]</scope>
    <source>
        <strain evidence="1">Lor288</strain>
    </source>
</reference>
<protein>
    <submittedName>
        <fullName evidence="1">Uncharacterized protein</fullName>
    </submittedName>
</protein>
<organism evidence="1 2">
    <name type="scientific">Platanthera guangdongensis</name>
    <dbReference type="NCBI Taxonomy" id="2320717"/>
    <lineage>
        <taxon>Eukaryota</taxon>
        <taxon>Viridiplantae</taxon>
        <taxon>Streptophyta</taxon>
        <taxon>Embryophyta</taxon>
        <taxon>Tracheophyta</taxon>
        <taxon>Spermatophyta</taxon>
        <taxon>Magnoliopsida</taxon>
        <taxon>Liliopsida</taxon>
        <taxon>Asparagales</taxon>
        <taxon>Orchidaceae</taxon>
        <taxon>Orchidoideae</taxon>
        <taxon>Orchideae</taxon>
        <taxon>Orchidinae</taxon>
        <taxon>Platanthera</taxon>
    </lineage>
</organism>
<sequence length="58" mass="6659">MSRSQCGPKKFPPQLFLSTPFLDRRGNFFGTPGSLSRQRNVQVEPEWILVEALSRTLH</sequence>
<name>A0ABR2MQI2_9ASPA</name>
<comment type="caution">
    <text evidence="1">The sequence shown here is derived from an EMBL/GenBank/DDBJ whole genome shotgun (WGS) entry which is preliminary data.</text>
</comment>
<evidence type="ECO:0000313" key="2">
    <source>
        <dbReference type="Proteomes" id="UP001412067"/>
    </source>
</evidence>
<keyword evidence="2" id="KW-1185">Reference proteome</keyword>
<evidence type="ECO:0000313" key="1">
    <source>
        <dbReference type="EMBL" id="KAK8965198.1"/>
    </source>
</evidence>
<dbReference type="EMBL" id="JBBWWR010000006">
    <property type="protein sequence ID" value="KAK8965198.1"/>
    <property type="molecule type" value="Genomic_DNA"/>
</dbReference>
<dbReference type="Proteomes" id="UP001412067">
    <property type="component" value="Unassembled WGS sequence"/>
</dbReference>
<accession>A0ABR2MQI2</accession>
<gene>
    <name evidence="1" type="ORF">KSP40_PGU012732</name>
</gene>